<comment type="caution">
    <text evidence="5">The sequence shown here is derived from an EMBL/GenBank/DDBJ whole genome shotgun (WGS) entry which is preliminary data.</text>
</comment>
<reference evidence="4 7" key="3">
    <citation type="submission" date="2020-08" db="EMBL/GenBank/DDBJ databases">
        <title>Genomic Encyclopedia of Type Strains, Phase IV (KMG-IV): sequencing the most valuable type-strain genomes for metagenomic binning, comparative biology and taxonomic classification.</title>
        <authorList>
            <person name="Goeker M."/>
        </authorList>
    </citation>
    <scope>NUCLEOTIDE SEQUENCE [LARGE SCALE GENOMIC DNA]</scope>
    <source>
        <strain evidence="4 7">DSM 100995</strain>
    </source>
</reference>
<evidence type="ECO:0000313" key="5">
    <source>
        <dbReference type="EMBL" id="TEW66076.1"/>
    </source>
</evidence>
<dbReference type="InterPro" id="IPR000182">
    <property type="entry name" value="GNAT_dom"/>
</dbReference>
<protein>
    <submittedName>
        <fullName evidence="5">GNAT family N-acetyltransferase</fullName>
    </submittedName>
    <submittedName>
        <fullName evidence="4">Ribosomal protein S18 acetylase RimI-like enzyme</fullName>
    </submittedName>
</protein>
<organism evidence="5 6">
    <name type="scientific">Mucilaginibacter phyllosphaerae</name>
    <dbReference type="NCBI Taxonomy" id="1812349"/>
    <lineage>
        <taxon>Bacteria</taxon>
        <taxon>Pseudomonadati</taxon>
        <taxon>Bacteroidota</taxon>
        <taxon>Sphingobacteriia</taxon>
        <taxon>Sphingobacteriales</taxon>
        <taxon>Sphingobacteriaceae</taxon>
        <taxon>Mucilaginibacter</taxon>
    </lineage>
</organism>
<dbReference type="Proteomes" id="UP000583101">
    <property type="component" value="Unassembled WGS sequence"/>
</dbReference>
<proteinExistence type="predicted"/>
<evidence type="ECO:0000313" key="4">
    <source>
        <dbReference type="EMBL" id="MBB3969109.1"/>
    </source>
</evidence>
<evidence type="ECO:0000313" key="7">
    <source>
        <dbReference type="Proteomes" id="UP000583101"/>
    </source>
</evidence>
<sequence length="173" mass="19490">MPNNIQISKVNVKDAATLLELSRTTFFDAFLHQNNPADMEAYAAAAFTLPKIQLELNNPDSEFYFALVGGAVAGYLKLNYNAAQTELKDAHAVEVERIYVLNSFQGQQVGKQLMEFAMQQATSRQLKYIWLGVWEHNTKAIGFYKIKGFGPFGSHNFMLGSDEQTDILMKKEL</sequence>
<dbReference type="InterPro" id="IPR050832">
    <property type="entry name" value="Bact_Acetyltransf"/>
</dbReference>
<evidence type="ECO:0000313" key="6">
    <source>
        <dbReference type="Proteomes" id="UP000297248"/>
    </source>
</evidence>
<dbReference type="GO" id="GO:0016747">
    <property type="term" value="F:acyltransferase activity, transferring groups other than amino-acyl groups"/>
    <property type="evidence" value="ECO:0007669"/>
    <property type="project" value="InterPro"/>
</dbReference>
<dbReference type="SUPFAM" id="SSF55729">
    <property type="entry name" value="Acyl-CoA N-acyltransferases (Nat)"/>
    <property type="match status" value="1"/>
</dbReference>
<dbReference type="CDD" id="cd04301">
    <property type="entry name" value="NAT_SF"/>
    <property type="match status" value="1"/>
</dbReference>
<dbReference type="RefSeq" id="WP_134336940.1">
    <property type="nucleotide sequence ID" value="NZ_BMCZ01000002.1"/>
</dbReference>
<reference evidence="5 6" key="1">
    <citation type="journal article" date="2016" name="Int. J. Syst. Evol. Microbiol.">
        <title>Proposal of Mucilaginibacter phyllosphaerae sp. nov. isolated from the phyllosphere of Galium album.</title>
        <authorList>
            <person name="Aydogan E.L."/>
            <person name="Busse H.J."/>
            <person name="Moser G."/>
            <person name="Muller C."/>
            <person name="Kampfer P."/>
            <person name="Glaeser S.P."/>
        </authorList>
    </citation>
    <scope>NUCLEOTIDE SEQUENCE [LARGE SCALE GENOMIC DNA]</scope>
    <source>
        <strain evidence="5 6">PP-F2FG21</strain>
    </source>
</reference>
<dbReference type="EMBL" id="JACIEG010000003">
    <property type="protein sequence ID" value="MBB3969109.1"/>
    <property type="molecule type" value="Genomic_DNA"/>
</dbReference>
<accession>A0A4Y8ADQ7</accession>
<dbReference type="PANTHER" id="PTHR43877">
    <property type="entry name" value="AMINOALKYLPHOSPHONATE N-ACETYLTRANSFERASE-RELATED-RELATED"/>
    <property type="match status" value="1"/>
</dbReference>
<reference evidence="5" key="2">
    <citation type="submission" date="2019-03" db="EMBL/GenBank/DDBJ databases">
        <authorList>
            <person name="Yan Y.-Q."/>
            <person name="Du Z.-J."/>
        </authorList>
    </citation>
    <scope>NUCLEOTIDE SEQUENCE</scope>
    <source>
        <strain evidence="5">PP-F2FG21</strain>
    </source>
</reference>
<evidence type="ECO:0000256" key="1">
    <source>
        <dbReference type="ARBA" id="ARBA00022679"/>
    </source>
</evidence>
<keyword evidence="2" id="KW-0012">Acyltransferase</keyword>
<evidence type="ECO:0000259" key="3">
    <source>
        <dbReference type="PROSITE" id="PS51186"/>
    </source>
</evidence>
<name>A0A4Y8ADQ7_9SPHI</name>
<keyword evidence="7" id="KW-1185">Reference proteome</keyword>
<dbReference type="Gene3D" id="3.40.630.30">
    <property type="match status" value="1"/>
</dbReference>
<dbReference type="EMBL" id="SNQG01000004">
    <property type="protein sequence ID" value="TEW66076.1"/>
    <property type="molecule type" value="Genomic_DNA"/>
</dbReference>
<dbReference type="InterPro" id="IPR016181">
    <property type="entry name" value="Acyl_CoA_acyltransferase"/>
</dbReference>
<feature type="domain" description="N-acetyltransferase" evidence="3">
    <location>
        <begin position="5"/>
        <end position="173"/>
    </location>
</feature>
<dbReference type="OrthoDB" id="7205533at2"/>
<dbReference type="PANTHER" id="PTHR43877:SF2">
    <property type="entry name" value="AMINOALKYLPHOSPHONATE N-ACETYLTRANSFERASE-RELATED"/>
    <property type="match status" value="1"/>
</dbReference>
<gene>
    <name evidence="5" type="ORF">E2R65_13225</name>
    <name evidence="4" type="ORF">GGR35_001712</name>
</gene>
<dbReference type="AlphaFoldDB" id="A0A4Y8ADQ7"/>
<dbReference type="PROSITE" id="PS51186">
    <property type="entry name" value="GNAT"/>
    <property type="match status" value="1"/>
</dbReference>
<dbReference type="Proteomes" id="UP000297248">
    <property type="component" value="Unassembled WGS sequence"/>
</dbReference>
<evidence type="ECO:0000256" key="2">
    <source>
        <dbReference type="ARBA" id="ARBA00023315"/>
    </source>
</evidence>
<dbReference type="Pfam" id="PF00583">
    <property type="entry name" value="Acetyltransf_1"/>
    <property type="match status" value="1"/>
</dbReference>
<keyword evidence="1 5" id="KW-0808">Transferase</keyword>